<dbReference type="RefSeq" id="WP_179822680.1">
    <property type="nucleotide sequence ID" value="NZ_JACCFS010000001.1"/>
</dbReference>
<accession>A0A7Z0JA87</accession>
<keyword evidence="3" id="KW-1185">Reference proteome</keyword>
<dbReference type="CDD" id="cd00161">
    <property type="entry name" value="beta-trefoil_Ricin-like"/>
    <property type="match status" value="1"/>
</dbReference>
<name>A0A7Z0JA87_9ACTN</name>
<evidence type="ECO:0000313" key="2">
    <source>
        <dbReference type="EMBL" id="NYJ34170.1"/>
    </source>
</evidence>
<dbReference type="Gene3D" id="3.40.50.1110">
    <property type="entry name" value="SGNH hydrolase"/>
    <property type="match status" value="1"/>
</dbReference>
<dbReference type="Pfam" id="PF17996">
    <property type="entry name" value="CE2_N"/>
    <property type="match status" value="1"/>
</dbReference>
<dbReference type="InterPro" id="IPR035992">
    <property type="entry name" value="Ricin_B-like_lectins"/>
</dbReference>
<dbReference type="SMART" id="SM00458">
    <property type="entry name" value="RICIN"/>
    <property type="match status" value="1"/>
</dbReference>
<dbReference type="InterPro" id="IPR036514">
    <property type="entry name" value="SGNH_hydro_sf"/>
</dbReference>
<evidence type="ECO:0000313" key="3">
    <source>
        <dbReference type="Proteomes" id="UP000572051"/>
    </source>
</evidence>
<comment type="caution">
    <text evidence="2">The sequence shown here is derived from an EMBL/GenBank/DDBJ whole genome shotgun (WGS) entry which is preliminary data.</text>
</comment>
<reference evidence="2 3" key="1">
    <citation type="submission" date="2020-07" db="EMBL/GenBank/DDBJ databases">
        <title>Sequencing the genomes of 1000 actinobacteria strains.</title>
        <authorList>
            <person name="Klenk H.-P."/>
        </authorList>
    </citation>
    <scope>NUCLEOTIDE SEQUENCE [LARGE SCALE GENOMIC DNA]</scope>
    <source>
        <strain evidence="2 3">DSM 44442</strain>
    </source>
</reference>
<dbReference type="PANTHER" id="PTHR37834:SF2">
    <property type="entry name" value="ESTERASE, SGNH HYDROLASE-TYPE"/>
    <property type="match status" value="1"/>
</dbReference>
<dbReference type="InterPro" id="IPR013830">
    <property type="entry name" value="SGNH_hydro"/>
</dbReference>
<dbReference type="SUPFAM" id="SSF50370">
    <property type="entry name" value="Ricin B-like lectins"/>
    <property type="match status" value="1"/>
</dbReference>
<dbReference type="GO" id="GO:0052689">
    <property type="term" value="F:carboxylic ester hydrolase activity"/>
    <property type="evidence" value="ECO:0007669"/>
    <property type="project" value="InterPro"/>
</dbReference>
<dbReference type="EMBL" id="JACCFS010000001">
    <property type="protein sequence ID" value="NYJ34170.1"/>
    <property type="molecule type" value="Genomic_DNA"/>
</dbReference>
<dbReference type="Pfam" id="PF13472">
    <property type="entry name" value="Lipase_GDSL_2"/>
    <property type="match status" value="1"/>
</dbReference>
<feature type="domain" description="Ricin B lectin" evidence="1">
    <location>
        <begin position="48"/>
        <end position="185"/>
    </location>
</feature>
<dbReference type="Gene3D" id="2.60.120.260">
    <property type="entry name" value="Galactose-binding domain-like"/>
    <property type="match status" value="1"/>
</dbReference>
<dbReference type="CDD" id="cd01831">
    <property type="entry name" value="Endoglucanase_E_like"/>
    <property type="match status" value="1"/>
</dbReference>
<dbReference type="InterPro" id="IPR040794">
    <property type="entry name" value="CE2_N"/>
</dbReference>
<dbReference type="Proteomes" id="UP000572051">
    <property type="component" value="Unassembled WGS sequence"/>
</dbReference>
<dbReference type="PANTHER" id="PTHR37834">
    <property type="entry name" value="GDSL-LIKE LIPASE/ACYLHYDROLASE DOMAIN PROTEIN (AFU_ORTHOLOGUE AFUA_2G00620)"/>
    <property type="match status" value="1"/>
</dbReference>
<evidence type="ECO:0000259" key="1">
    <source>
        <dbReference type="SMART" id="SM00458"/>
    </source>
</evidence>
<dbReference type="SUPFAM" id="SSF52266">
    <property type="entry name" value="SGNH hydrolase"/>
    <property type="match status" value="1"/>
</dbReference>
<dbReference type="InterPro" id="IPR052762">
    <property type="entry name" value="PCW_deacetylase/CE"/>
</dbReference>
<dbReference type="Pfam" id="PF14200">
    <property type="entry name" value="RicinB_lectin_2"/>
    <property type="match status" value="2"/>
</dbReference>
<dbReference type="InterPro" id="IPR000772">
    <property type="entry name" value="Ricin_B_lectin"/>
</dbReference>
<dbReference type="AlphaFoldDB" id="A0A7Z0JA87"/>
<proteinExistence type="predicted"/>
<organism evidence="2 3">
    <name type="scientific">Nocardiopsis aegyptia</name>
    <dbReference type="NCBI Taxonomy" id="220378"/>
    <lineage>
        <taxon>Bacteria</taxon>
        <taxon>Bacillati</taxon>
        <taxon>Actinomycetota</taxon>
        <taxon>Actinomycetes</taxon>
        <taxon>Streptosporangiales</taxon>
        <taxon>Nocardiopsidaceae</taxon>
        <taxon>Nocardiopsis</taxon>
    </lineage>
</organism>
<dbReference type="Gene3D" id="2.80.10.50">
    <property type="match status" value="2"/>
</dbReference>
<dbReference type="InterPro" id="IPR037461">
    <property type="entry name" value="CtCE2-like_dom"/>
</dbReference>
<dbReference type="PROSITE" id="PS50231">
    <property type="entry name" value="RICIN_B_LECTIN"/>
    <property type="match status" value="1"/>
</dbReference>
<gene>
    <name evidence="2" type="ORF">HNR10_002051</name>
</gene>
<sequence length="498" mass="53246">MPPLFSSPRRTRGPSRLRTWATSAIATVVAMAGLVVAAPAASADEVDANTWFTLRNVHSGLVLDVDTGSTEPGAGLVQSDHTGAAHQQFRFLPSGSGAYRLQARHSDQVVDVARGSAEDGADIVQWPDRDNANQRWSATVDGDRVTLVNEGSGKALEVWARSTEPAARVSQYTPNGGANQQWDLVPVIAGGGGDGSPTDPAIHYFGRWDTRDSGAYVPGWAGAYLETSFTGTSVAANQRGTIDLYYSVDGGPYTWLRDVSGTVTLADGLADGEHTLRLGYREVAGSYTGDAVFRGLAFDPGAGTVASTPPDRVIEFVGDSITVGQPNGNRPFTSYPWLVGERLGAGHTQIAQGGACLLPSDCYGMLDWFLRTSSADGSPAWDFRYDAAAVVINLGTNDIGRRPTSEEFRDGYVELIARARAEYPTAEIFALRTFRGRYTTETEEAVRIHNDRGDGGVRFVDTTGWIGDEHLVDSVHPNEAGHRVIADRLTPIIGGQLG</sequence>
<protein>
    <submittedName>
        <fullName evidence="2">Lysophospholipase L1-like esterase</fullName>
    </submittedName>
</protein>